<dbReference type="EMBL" id="CAJNOR010001056">
    <property type="protein sequence ID" value="CAF1065918.1"/>
    <property type="molecule type" value="Genomic_DNA"/>
</dbReference>
<dbReference type="Proteomes" id="UP000663828">
    <property type="component" value="Unassembled WGS sequence"/>
</dbReference>
<dbReference type="SUPFAM" id="SSF81383">
    <property type="entry name" value="F-box domain"/>
    <property type="match status" value="1"/>
</dbReference>
<accession>A0A813QZE8</accession>
<protein>
    <recommendedName>
        <fullName evidence="1">F-box domain-containing protein</fullName>
    </recommendedName>
</protein>
<evidence type="ECO:0000259" key="1">
    <source>
        <dbReference type="PROSITE" id="PS50181"/>
    </source>
</evidence>
<keyword evidence="4" id="KW-1185">Reference proteome</keyword>
<dbReference type="PROSITE" id="PS50181">
    <property type="entry name" value="FBOX"/>
    <property type="match status" value="1"/>
</dbReference>
<name>A0A813QZE8_ADIRI</name>
<dbReference type="Gene3D" id="1.20.1280.50">
    <property type="match status" value="1"/>
</dbReference>
<evidence type="ECO:0000313" key="2">
    <source>
        <dbReference type="EMBL" id="CAF0775673.1"/>
    </source>
</evidence>
<comment type="caution">
    <text evidence="2">The sequence shown here is derived from an EMBL/GenBank/DDBJ whole genome shotgun (WGS) entry which is preliminary data.</text>
</comment>
<feature type="domain" description="F-box" evidence="1">
    <location>
        <begin position="6"/>
        <end position="50"/>
    </location>
</feature>
<dbReference type="EMBL" id="CAJNOJ010000009">
    <property type="protein sequence ID" value="CAF0775673.1"/>
    <property type="molecule type" value="Genomic_DNA"/>
</dbReference>
<dbReference type="InterPro" id="IPR036047">
    <property type="entry name" value="F-box-like_dom_sf"/>
</dbReference>
<proteinExistence type="predicted"/>
<dbReference type="Proteomes" id="UP000663852">
    <property type="component" value="Unassembled WGS sequence"/>
</dbReference>
<evidence type="ECO:0000313" key="5">
    <source>
        <dbReference type="Proteomes" id="UP000663852"/>
    </source>
</evidence>
<organism evidence="2 5">
    <name type="scientific">Adineta ricciae</name>
    <name type="common">Rotifer</name>
    <dbReference type="NCBI Taxonomy" id="249248"/>
    <lineage>
        <taxon>Eukaryota</taxon>
        <taxon>Metazoa</taxon>
        <taxon>Spiralia</taxon>
        <taxon>Gnathifera</taxon>
        <taxon>Rotifera</taxon>
        <taxon>Eurotatoria</taxon>
        <taxon>Bdelloidea</taxon>
        <taxon>Adinetida</taxon>
        <taxon>Adinetidae</taxon>
        <taxon>Adineta</taxon>
    </lineage>
</organism>
<dbReference type="Pfam" id="PF12937">
    <property type="entry name" value="F-box-like"/>
    <property type="match status" value="1"/>
</dbReference>
<sequence>MSTDIISYFDSLPVELLYHILNYLDTNTILLSFRYVCSRFYLLSNVYNQYQLNFYSCTKYNFYRFARIINPVHIVSLVLSDDDRTPGQINLFLSLFHLNQFHALRSLTLLEIEDSNLNLILNDLSPLTLRSLTIQSRTFFTWTNQTLACLSPVLEQSSLKQFTLSIWCFEIYDFIWPNQCHIEHVHISNRITFEQYCTILERCLSLRTFIIKDVLWNDTNTINVKHYRQLKSLTLEDNRMDIFKLEQFLSLTPSLTYLKVIGMAYLMDSYRWEKILRIKLPLLDNFEFFFQSWKDISYDFSDIESLIRPFQTSFWLENKRWVVNCDYIFNPIEVLLYSIPICKSSFQYHDPSNKISCSNFMDMFVDEDIMDNVTDLRINLVKSFNQGCSTKKNHSFPSPVFRHVTELTLDLNDKCVMCPTQSLANLLNLSHITQLALNINYDFSSDVNTTTNLKNIVQHISNIHTLEIANNLSTIYSNITIEDICLLIPSTIEHLKITVKNITDMKTIIDRFEHLSSITFRFSFYKSIPSAKIIESFLNIKKDLTYRKDDCSIRVWLNRYLTKKLLYV</sequence>
<dbReference type="OrthoDB" id="10001835at2759"/>
<dbReference type="InterPro" id="IPR001810">
    <property type="entry name" value="F-box_dom"/>
</dbReference>
<dbReference type="AlphaFoldDB" id="A0A813QZE8"/>
<evidence type="ECO:0000313" key="4">
    <source>
        <dbReference type="Proteomes" id="UP000663828"/>
    </source>
</evidence>
<reference evidence="2" key="1">
    <citation type="submission" date="2021-02" db="EMBL/GenBank/DDBJ databases">
        <authorList>
            <person name="Nowell W R."/>
        </authorList>
    </citation>
    <scope>NUCLEOTIDE SEQUENCE</scope>
</reference>
<dbReference type="CDD" id="cd09917">
    <property type="entry name" value="F-box_SF"/>
    <property type="match status" value="1"/>
</dbReference>
<gene>
    <name evidence="2" type="ORF">EDS130_LOCUS3558</name>
    <name evidence="3" type="ORF">XAT740_LOCUS16543</name>
</gene>
<evidence type="ECO:0000313" key="3">
    <source>
        <dbReference type="EMBL" id="CAF1065918.1"/>
    </source>
</evidence>